<feature type="signal peptide" evidence="6">
    <location>
        <begin position="1"/>
        <end position="28"/>
    </location>
</feature>
<evidence type="ECO:0000256" key="2">
    <source>
        <dbReference type="ARBA" id="ARBA00013194"/>
    </source>
</evidence>
<keyword evidence="4 5" id="KW-0413">Isomerase</keyword>
<evidence type="ECO:0000259" key="7">
    <source>
        <dbReference type="PROSITE" id="PS50059"/>
    </source>
</evidence>
<proteinExistence type="predicted"/>
<dbReference type="EC" id="5.2.1.8" evidence="2 5"/>
<reference evidence="8" key="1">
    <citation type="submission" date="2023-08" db="EMBL/GenBank/DDBJ databases">
        <authorList>
            <person name="Audoor S."/>
            <person name="Bilcke G."/>
        </authorList>
    </citation>
    <scope>NUCLEOTIDE SEQUENCE</scope>
</reference>
<keyword evidence="3 5" id="KW-0697">Rotamase</keyword>
<dbReference type="InterPro" id="IPR001179">
    <property type="entry name" value="PPIase_FKBP_dom"/>
</dbReference>
<dbReference type="Gene3D" id="3.10.50.40">
    <property type="match status" value="1"/>
</dbReference>
<comment type="catalytic activity">
    <reaction evidence="1 5">
        <text>[protein]-peptidylproline (omega=180) = [protein]-peptidylproline (omega=0)</text>
        <dbReference type="Rhea" id="RHEA:16237"/>
        <dbReference type="Rhea" id="RHEA-COMP:10747"/>
        <dbReference type="Rhea" id="RHEA-COMP:10748"/>
        <dbReference type="ChEBI" id="CHEBI:83833"/>
        <dbReference type="ChEBI" id="CHEBI:83834"/>
        <dbReference type="EC" id="5.2.1.8"/>
    </reaction>
</comment>
<keyword evidence="6" id="KW-0732">Signal</keyword>
<sequence length="188" mass="20130">MMADVSSAGCCIFLTAGNMLLLGEIAQAADLSFQTSKSTGLQYADARAGTGQPMKAGNIATIDYVLSTTGARYGSKIYSTADKDTPYRWTLGDGSTIAGIEKAILGDGDLPAMLPGGIRRVVIPQSLGYGKLAENSKALCVQDGQPGPIPPPNTAFEEYQRFKNIYCNSDRQYQPDIVMDIKLYGSRR</sequence>
<gene>
    <name evidence="8" type="ORF">CYCCA115_LOCUS10103</name>
</gene>
<dbReference type="SUPFAM" id="SSF54534">
    <property type="entry name" value="FKBP-like"/>
    <property type="match status" value="1"/>
</dbReference>
<organism evidence="8 9">
    <name type="scientific">Cylindrotheca closterium</name>
    <dbReference type="NCBI Taxonomy" id="2856"/>
    <lineage>
        <taxon>Eukaryota</taxon>
        <taxon>Sar</taxon>
        <taxon>Stramenopiles</taxon>
        <taxon>Ochrophyta</taxon>
        <taxon>Bacillariophyta</taxon>
        <taxon>Bacillariophyceae</taxon>
        <taxon>Bacillariophycidae</taxon>
        <taxon>Bacillariales</taxon>
        <taxon>Bacillariaceae</taxon>
        <taxon>Cylindrotheca</taxon>
    </lineage>
</organism>
<evidence type="ECO:0000256" key="6">
    <source>
        <dbReference type="SAM" id="SignalP"/>
    </source>
</evidence>
<feature type="chain" id="PRO_5042016115" description="peptidylprolyl isomerase" evidence="6">
    <location>
        <begin position="29"/>
        <end position="188"/>
    </location>
</feature>
<accession>A0AAD2D0Y6</accession>
<evidence type="ECO:0000256" key="4">
    <source>
        <dbReference type="ARBA" id="ARBA00023235"/>
    </source>
</evidence>
<evidence type="ECO:0000313" key="8">
    <source>
        <dbReference type="EMBL" id="CAJ1945961.1"/>
    </source>
</evidence>
<evidence type="ECO:0000313" key="9">
    <source>
        <dbReference type="Proteomes" id="UP001295423"/>
    </source>
</evidence>
<dbReference type="PANTHER" id="PTHR43811:SF26">
    <property type="entry name" value="PEPTIDYL-PROLYL CIS-TRANS ISOMERASE FKBP16-1, CHLOROPLASTIC"/>
    <property type="match status" value="1"/>
</dbReference>
<evidence type="ECO:0000256" key="5">
    <source>
        <dbReference type="PROSITE-ProRule" id="PRU00277"/>
    </source>
</evidence>
<dbReference type="InterPro" id="IPR046357">
    <property type="entry name" value="PPIase_dom_sf"/>
</dbReference>
<dbReference type="Pfam" id="PF00254">
    <property type="entry name" value="FKBP_C"/>
    <property type="match status" value="1"/>
</dbReference>
<keyword evidence="9" id="KW-1185">Reference proteome</keyword>
<dbReference type="PANTHER" id="PTHR43811">
    <property type="entry name" value="FKBP-TYPE PEPTIDYL-PROLYL CIS-TRANS ISOMERASE FKPA"/>
    <property type="match status" value="1"/>
</dbReference>
<evidence type="ECO:0000256" key="3">
    <source>
        <dbReference type="ARBA" id="ARBA00023110"/>
    </source>
</evidence>
<dbReference type="Proteomes" id="UP001295423">
    <property type="component" value="Unassembled WGS sequence"/>
</dbReference>
<dbReference type="EMBL" id="CAKOGP040001557">
    <property type="protein sequence ID" value="CAJ1945961.1"/>
    <property type="molecule type" value="Genomic_DNA"/>
</dbReference>
<dbReference type="GO" id="GO:0003755">
    <property type="term" value="F:peptidyl-prolyl cis-trans isomerase activity"/>
    <property type="evidence" value="ECO:0007669"/>
    <property type="project" value="UniProtKB-KW"/>
</dbReference>
<protein>
    <recommendedName>
        <fullName evidence="2 5">peptidylprolyl isomerase</fullName>
        <ecNumber evidence="2 5">5.2.1.8</ecNumber>
    </recommendedName>
</protein>
<dbReference type="PROSITE" id="PS50059">
    <property type="entry name" value="FKBP_PPIASE"/>
    <property type="match status" value="1"/>
</dbReference>
<evidence type="ECO:0000256" key="1">
    <source>
        <dbReference type="ARBA" id="ARBA00000971"/>
    </source>
</evidence>
<dbReference type="AlphaFoldDB" id="A0AAD2D0Y6"/>
<name>A0AAD2D0Y6_9STRA</name>
<feature type="domain" description="PPIase FKBP-type" evidence="7">
    <location>
        <begin position="57"/>
        <end position="165"/>
    </location>
</feature>
<comment type="caution">
    <text evidence="8">The sequence shown here is derived from an EMBL/GenBank/DDBJ whole genome shotgun (WGS) entry which is preliminary data.</text>
</comment>